<dbReference type="PANTHER" id="PTHR19328">
    <property type="entry name" value="HEDGEHOG-INTERACTING PROTEIN"/>
    <property type="match status" value="1"/>
</dbReference>
<dbReference type="InterPro" id="IPR011042">
    <property type="entry name" value="6-blade_b-propeller_TolB-like"/>
</dbReference>
<dbReference type="InterPro" id="IPR012938">
    <property type="entry name" value="Glc/Sorbosone_DH"/>
</dbReference>
<dbReference type="RefSeq" id="WP_335960526.1">
    <property type="nucleotide sequence ID" value="NZ_JAXBLX010000010.1"/>
</dbReference>
<keyword evidence="4" id="KW-1185">Reference proteome</keyword>
<feature type="domain" description="Glucose/Sorbosone dehydrogenase" evidence="2">
    <location>
        <begin position="82"/>
        <end position="370"/>
    </location>
</feature>
<dbReference type="Gene3D" id="2.120.10.30">
    <property type="entry name" value="TolB, C-terminal domain"/>
    <property type="match status" value="1"/>
</dbReference>
<gene>
    <name evidence="3" type="ORF">ACFFHM_09480</name>
</gene>
<evidence type="ECO:0000313" key="3">
    <source>
        <dbReference type="EMBL" id="MFC0470717.1"/>
    </source>
</evidence>
<organism evidence="3 4">
    <name type="scientific">Halalkalibacter kiskunsagensis</name>
    <dbReference type="NCBI Taxonomy" id="1548599"/>
    <lineage>
        <taxon>Bacteria</taxon>
        <taxon>Bacillati</taxon>
        <taxon>Bacillota</taxon>
        <taxon>Bacilli</taxon>
        <taxon>Bacillales</taxon>
        <taxon>Bacillaceae</taxon>
        <taxon>Halalkalibacter</taxon>
    </lineage>
</organism>
<evidence type="ECO:0000259" key="2">
    <source>
        <dbReference type="Pfam" id="PF07995"/>
    </source>
</evidence>
<dbReference type="PANTHER" id="PTHR19328:SF13">
    <property type="entry name" value="HIPL1 PROTEIN"/>
    <property type="match status" value="1"/>
</dbReference>
<dbReference type="SUPFAM" id="SSF50952">
    <property type="entry name" value="Soluble quinoprotein glucose dehydrogenase"/>
    <property type="match status" value="1"/>
</dbReference>
<feature type="compositionally biased region" description="Low complexity" evidence="1">
    <location>
        <begin position="370"/>
        <end position="380"/>
    </location>
</feature>
<dbReference type="Proteomes" id="UP001589838">
    <property type="component" value="Unassembled WGS sequence"/>
</dbReference>
<dbReference type="InterPro" id="IPR011041">
    <property type="entry name" value="Quinoprot_gluc/sorb_DH_b-prop"/>
</dbReference>
<evidence type="ECO:0000256" key="1">
    <source>
        <dbReference type="SAM" id="MobiDB-lite"/>
    </source>
</evidence>
<sequence>MKFVIIGLFSLLVLSGCQSEPLENNQGNEAIPEVIQTEENGGNDDSQESGPIDTDMAESRTELNFLDFSTEDWEVEVISDDLNYPWDIKITDNTIVMTEIEGTIAIIQDGQLERYAVQTSDPVVHDGGSGLLGIELAEDFSESGIAYLYYSYSSGSGLSNKVVEVEYDGNSWLETNILVDGIPGHQLYNGGRIAIGPDGYLYVLTGWANVEEYAQDLNNLAGKVLRLNVDGSIPEDNSFADSYVYSYGHRNPQGIAWNEEGALFISEHGPSARDEINVIEPGRNYGWPEVVGGEEMEGMEMPLIHSGDDTWAPSGITFFEGHLFVTGLRGQSLYVYNAEAASMDVVFTTNDRLRTVVPIEGDLYVITTNTSPRSSSTNYNDRLIRLSPRP</sequence>
<accession>A0ABV6KCN4</accession>
<feature type="region of interest" description="Disordered" evidence="1">
    <location>
        <begin position="370"/>
        <end position="390"/>
    </location>
</feature>
<evidence type="ECO:0000313" key="4">
    <source>
        <dbReference type="Proteomes" id="UP001589838"/>
    </source>
</evidence>
<dbReference type="PROSITE" id="PS51257">
    <property type="entry name" value="PROKAR_LIPOPROTEIN"/>
    <property type="match status" value="1"/>
</dbReference>
<protein>
    <submittedName>
        <fullName evidence="3">PQQ-dependent sugar dehydrogenase</fullName>
    </submittedName>
</protein>
<proteinExistence type="predicted"/>
<name>A0ABV6KCN4_9BACI</name>
<comment type="caution">
    <text evidence="3">The sequence shown here is derived from an EMBL/GenBank/DDBJ whole genome shotgun (WGS) entry which is preliminary data.</text>
</comment>
<dbReference type="Pfam" id="PF07995">
    <property type="entry name" value="GSDH"/>
    <property type="match status" value="1"/>
</dbReference>
<reference evidence="3 4" key="1">
    <citation type="submission" date="2024-09" db="EMBL/GenBank/DDBJ databases">
        <authorList>
            <person name="Sun Q."/>
            <person name="Mori K."/>
        </authorList>
    </citation>
    <scope>NUCLEOTIDE SEQUENCE [LARGE SCALE GENOMIC DNA]</scope>
    <source>
        <strain evidence="3 4">NCAIM B.02610</strain>
    </source>
</reference>
<dbReference type="EMBL" id="JBHLUX010000025">
    <property type="protein sequence ID" value="MFC0470717.1"/>
    <property type="molecule type" value="Genomic_DNA"/>
</dbReference>